<protein>
    <recommendedName>
        <fullName evidence="2">DUF8201 domain-containing protein</fullName>
    </recommendedName>
</protein>
<feature type="transmembrane region" description="Helical" evidence="1">
    <location>
        <begin position="180"/>
        <end position="195"/>
    </location>
</feature>
<dbReference type="RefSeq" id="WP_133531871.1">
    <property type="nucleotide sequence ID" value="NZ_SNXR01000011.1"/>
</dbReference>
<accession>A0A4R6QEY2</accession>
<keyword evidence="1" id="KW-0472">Membrane</keyword>
<feature type="domain" description="DUF8201" evidence="2">
    <location>
        <begin position="1"/>
        <end position="400"/>
    </location>
</feature>
<dbReference type="NCBIfam" id="NF047510">
    <property type="entry name" value="LIC_10190_fam"/>
    <property type="match status" value="1"/>
</dbReference>
<feature type="transmembrane region" description="Helical" evidence="1">
    <location>
        <begin position="158"/>
        <end position="175"/>
    </location>
</feature>
<feature type="transmembrane region" description="Helical" evidence="1">
    <location>
        <begin position="420"/>
        <end position="439"/>
    </location>
</feature>
<proteinExistence type="predicted"/>
<feature type="transmembrane region" description="Helical" evidence="1">
    <location>
        <begin position="41"/>
        <end position="70"/>
    </location>
</feature>
<dbReference type="Proteomes" id="UP000295260">
    <property type="component" value="Unassembled WGS sequence"/>
</dbReference>
<evidence type="ECO:0000313" key="3">
    <source>
        <dbReference type="EMBL" id="TDP60910.1"/>
    </source>
</evidence>
<dbReference type="InterPro" id="IPR058514">
    <property type="entry name" value="DUF8201"/>
</dbReference>
<feature type="transmembrane region" description="Helical" evidence="1">
    <location>
        <begin position="91"/>
        <end position="109"/>
    </location>
</feature>
<organism evidence="3 4">
    <name type="scientific">Flavobacterium dankookense</name>
    <dbReference type="NCBI Taxonomy" id="706186"/>
    <lineage>
        <taxon>Bacteria</taxon>
        <taxon>Pseudomonadati</taxon>
        <taxon>Bacteroidota</taxon>
        <taxon>Flavobacteriia</taxon>
        <taxon>Flavobacteriales</taxon>
        <taxon>Flavobacteriaceae</taxon>
        <taxon>Flavobacterium</taxon>
    </lineage>
</organism>
<reference evidence="3 4" key="1">
    <citation type="submission" date="2019-03" db="EMBL/GenBank/DDBJ databases">
        <title>Genomic Encyclopedia of Archaeal and Bacterial Type Strains, Phase II (KMG-II): from individual species to whole genera.</title>
        <authorList>
            <person name="Goeker M."/>
        </authorList>
    </citation>
    <scope>NUCLEOTIDE SEQUENCE [LARGE SCALE GENOMIC DNA]</scope>
    <source>
        <strain evidence="3 4">DSM 25687</strain>
    </source>
</reference>
<evidence type="ECO:0000256" key="1">
    <source>
        <dbReference type="SAM" id="Phobius"/>
    </source>
</evidence>
<keyword evidence="4" id="KW-1185">Reference proteome</keyword>
<keyword evidence="1" id="KW-0812">Transmembrane</keyword>
<keyword evidence="1" id="KW-1133">Transmembrane helix</keyword>
<evidence type="ECO:0000259" key="2">
    <source>
        <dbReference type="Pfam" id="PF26626"/>
    </source>
</evidence>
<gene>
    <name evidence="3" type="ORF">BC748_0512</name>
</gene>
<evidence type="ECO:0000313" key="4">
    <source>
        <dbReference type="Proteomes" id="UP000295260"/>
    </source>
</evidence>
<dbReference type="OrthoDB" id="344987at2"/>
<feature type="transmembrane region" description="Helical" evidence="1">
    <location>
        <begin position="348"/>
        <end position="366"/>
    </location>
</feature>
<feature type="transmembrane region" description="Helical" evidence="1">
    <location>
        <begin position="373"/>
        <end position="389"/>
    </location>
</feature>
<name>A0A4R6QEY2_9FLAO</name>
<feature type="transmembrane region" description="Helical" evidence="1">
    <location>
        <begin position="224"/>
        <end position="251"/>
    </location>
</feature>
<feature type="transmembrane region" description="Helical" evidence="1">
    <location>
        <begin position="263"/>
        <end position="281"/>
    </location>
</feature>
<dbReference type="EMBL" id="SNXR01000011">
    <property type="protein sequence ID" value="TDP60910.1"/>
    <property type="molecule type" value="Genomic_DNA"/>
</dbReference>
<comment type="caution">
    <text evidence="3">The sequence shown here is derived from an EMBL/GenBank/DDBJ whole genome shotgun (WGS) entry which is preliminary data.</text>
</comment>
<dbReference type="AlphaFoldDB" id="A0A4R6QEY2"/>
<dbReference type="InterPro" id="IPR058065">
    <property type="entry name" value="LIC_10190-like"/>
</dbReference>
<sequence>MIYLLLSLLVILPLLFGWGKLTSRLLGFTFTSLWANLTAGIVGITVVASVFAFFFPLGKAFEIGVILIGLIGLVSAKNRFFELFSILKNRWLLVFLFLGMGISTFAPFINDHFGYYVGTIKWLSEYGIVKGISNINLILGQQSSWHIFQACFDQILDPFLRINWVIFLIFILYIFEKKKWALLLFLPFFLIYLQSSSPDLPVYCLAIICTIEAFEKNNKPNYKALWLLSIYLFTLKAIVFWLPLFIFILWWKSDGYKVIFQRKNVLITAFLLVLFFGKQLWSFGDFVFPMQTNLVDVPWKPSSFLLEVSNRYALQKTYDMQYSEAEIKAWDTTTKIVKWFTLSGFKSIINSLIVFGLLLFGGIAFLKKENKMKLLWLCVALKVVLIFYLSGQYRFMLDAMLPLLALLLLMLSIKPIYYKFIAVFGSLAIVLVFVFPHFLQQNVSSFYVGQLMGQPKKEQVLKPQEYSISDYDTYTVGKLKFHTPNNYHLMLDVPLPCFVPYSLHEFVVAEVYPEPYDSNDLSKGFYLRNITPAEKQQLEIILKKYTIYYPLDKPFVKR</sequence>
<dbReference type="Pfam" id="PF26626">
    <property type="entry name" value="DUF8201"/>
    <property type="match status" value="1"/>
</dbReference>